<evidence type="ECO:0000256" key="4">
    <source>
        <dbReference type="ARBA" id="ARBA00023136"/>
    </source>
</evidence>
<dbReference type="OrthoDB" id="8724624at2"/>
<feature type="signal peptide" evidence="5">
    <location>
        <begin position="1"/>
        <end position="19"/>
    </location>
</feature>
<dbReference type="InterPro" id="IPR006260">
    <property type="entry name" value="TonB/TolA_C"/>
</dbReference>
<dbReference type="Pfam" id="PF03544">
    <property type="entry name" value="TonB_C"/>
    <property type="match status" value="1"/>
</dbReference>
<dbReference type="GO" id="GO:0016020">
    <property type="term" value="C:membrane"/>
    <property type="evidence" value="ECO:0007669"/>
    <property type="project" value="UniProtKB-SubCell"/>
</dbReference>
<dbReference type="NCBIfam" id="TIGR01352">
    <property type="entry name" value="tonB_Cterm"/>
    <property type="match status" value="1"/>
</dbReference>
<evidence type="ECO:0000256" key="1">
    <source>
        <dbReference type="ARBA" id="ARBA00004167"/>
    </source>
</evidence>
<dbReference type="Proteomes" id="UP000278085">
    <property type="component" value="Unassembled WGS sequence"/>
</dbReference>
<comment type="subcellular location">
    <subcellularLocation>
        <location evidence="1">Membrane</location>
        <topology evidence="1">Single-pass membrane protein</topology>
    </subcellularLocation>
</comment>
<name>A0A430HD57_9BURK</name>
<protein>
    <submittedName>
        <fullName evidence="7">TonB family protein</fullName>
    </submittedName>
</protein>
<dbReference type="GO" id="GO:0055085">
    <property type="term" value="P:transmembrane transport"/>
    <property type="evidence" value="ECO:0007669"/>
    <property type="project" value="InterPro"/>
</dbReference>
<keyword evidence="4" id="KW-0472">Membrane</keyword>
<feature type="domain" description="TonB C-terminal" evidence="6">
    <location>
        <begin position="53"/>
        <end position="109"/>
    </location>
</feature>
<gene>
    <name evidence="7" type="ORF">EJB06_29600</name>
</gene>
<dbReference type="Gene3D" id="3.30.1150.10">
    <property type="match status" value="1"/>
</dbReference>
<keyword evidence="2" id="KW-0812">Transmembrane</keyword>
<keyword evidence="8" id="KW-1185">Reference proteome</keyword>
<organism evidence="7 8">
    <name type="scientific">Massilia atriviolacea</name>
    <dbReference type="NCBI Taxonomy" id="2495579"/>
    <lineage>
        <taxon>Bacteria</taxon>
        <taxon>Pseudomonadati</taxon>
        <taxon>Pseudomonadota</taxon>
        <taxon>Betaproteobacteria</taxon>
        <taxon>Burkholderiales</taxon>
        <taxon>Oxalobacteraceae</taxon>
        <taxon>Telluria group</taxon>
        <taxon>Massilia</taxon>
    </lineage>
</organism>
<reference evidence="7 8" key="1">
    <citation type="submission" date="2018-12" db="EMBL/GenBank/DDBJ databases">
        <authorList>
            <person name="Yang E."/>
        </authorList>
    </citation>
    <scope>NUCLEOTIDE SEQUENCE [LARGE SCALE GENOMIC DNA]</scope>
    <source>
        <strain evidence="7 8">SOD</strain>
    </source>
</reference>
<sequence length="115" mass="12436">MRHFLSLACLVSLAQPAHAQATSPASSPACVVAGSCPTPQWPKPRAYLDEPYPVRVALLIAPDGRVAGARVEQSAGRLWDDATIRALSRCRFRPARLGGKPVPGIIKMQHLWTLD</sequence>
<evidence type="ECO:0000256" key="2">
    <source>
        <dbReference type="ARBA" id="ARBA00022692"/>
    </source>
</evidence>
<comment type="caution">
    <text evidence="7">The sequence shown here is derived from an EMBL/GenBank/DDBJ whole genome shotgun (WGS) entry which is preliminary data.</text>
</comment>
<proteinExistence type="predicted"/>
<keyword evidence="5" id="KW-0732">Signal</keyword>
<dbReference type="InterPro" id="IPR037682">
    <property type="entry name" value="TonB_C"/>
</dbReference>
<evidence type="ECO:0000256" key="3">
    <source>
        <dbReference type="ARBA" id="ARBA00022989"/>
    </source>
</evidence>
<dbReference type="AlphaFoldDB" id="A0A430HD57"/>
<accession>A0A430HD57</accession>
<dbReference type="EMBL" id="RXLQ01000026">
    <property type="protein sequence ID" value="RSZ55442.1"/>
    <property type="molecule type" value="Genomic_DNA"/>
</dbReference>
<evidence type="ECO:0000259" key="6">
    <source>
        <dbReference type="Pfam" id="PF03544"/>
    </source>
</evidence>
<keyword evidence="3" id="KW-1133">Transmembrane helix</keyword>
<feature type="chain" id="PRO_5019213008" evidence="5">
    <location>
        <begin position="20"/>
        <end position="115"/>
    </location>
</feature>
<dbReference type="SUPFAM" id="SSF74653">
    <property type="entry name" value="TolA/TonB C-terminal domain"/>
    <property type="match status" value="1"/>
</dbReference>
<evidence type="ECO:0000313" key="8">
    <source>
        <dbReference type="Proteomes" id="UP000278085"/>
    </source>
</evidence>
<evidence type="ECO:0000256" key="5">
    <source>
        <dbReference type="SAM" id="SignalP"/>
    </source>
</evidence>
<evidence type="ECO:0000313" key="7">
    <source>
        <dbReference type="EMBL" id="RSZ55442.1"/>
    </source>
</evidence>